<dbReference type="RefSeq" id="WP_152350459.1">
    <property type="nucleotide sequence ID" value="NZ_WBSN01000009.1"/>
</dbReference>
<dbReference type="Pfam" id="PF00378">
    <property type="entry name" value="ECH_1"/>
    <property type="match status" value="1"/>
</dbReference>
<organism evidence="5 6">
    <name type="scientific">Bifidobacterium avesanii</name>
    <dbReference type="NCBI Taxonomy" id="1798157"/>
    <lineage>
        <taxon>Bacteria</taxon>
        <taxon>Bacillati</taxon>
        <taxon>Actinomycetota</taxon>
        <taxon>Actinomycetes</taxon>
        <taxon>Bifidobacteriales</taxon>
        <taxon>Bifidobacteriaceae</taxon>
        <taxon>Bifidobacterium</taxon>
    </lineage>
</organism>
<dbReference type="OrthoDB" id="9775794at2"/>
<dbReference type="Gene3D" id="3.90.226.10">
    <property type="entry name" value="2-enoyl-CoA Hydratase, Chain A, domain 1"/>
    <property type="match status" value="1"/>
</dbReference>
<dbReference type="InterPro" id="IPR029045">
    <property type="entry name" value="ClpP/crotonase-like_dom_sf"/>
</dbReference>
<evidence type="ECO:0000313" key="6">
    <source>
        <dbReference type="Proteomes" id="UP000469763"/>
    </source>
</evidence>
<protein>
    <recommendedName>
        <fullName evidence="7">Enoyl-CoA hydratase/isomerase family protein</fullName>
    </recommendedName>
</protein>
<proteinExistence type="inferred from homology"/>
<gene>
    <name evidence="5" type="ORF">GFD22_02760</name>
</gene>
<dbReference type="PANTHER" id="PTHR11941:SF169">
    <property type="entry name" value="(7AS)-7A-METHYL-1,5-DIOXO-2,3,5,6,7,7A-HEXAHYDRO-1H-INDENE-CARBOXYL-COA HYDROLASE"/>
    <property type="match status" value="1"/>
</dbReference>
<evidence type="ECO:0000256" key="2">
    <source>
        <dbReference type="ARBA" id="ARBA00023098"/>
    </source>
</evidence>
<keyword evidence="6" id="KW-1185">Reference proteome</keyword>
<evidence type="ECO:0000256" key="1">
    <source>
        <dbReference type="ARBA" id="ARBA00005254"/>
    </source>
</evidence>
<evidence type="ECO:0000256" key="3">
    <source>
        <dbReference type="ARBA" id="ARBA00023239"/>
    </source>
</evidence>
<dbReference type="InterPro" id="IPR014748">
    <property type="entry name" value="Enoyl-CoA_hydra_C"/>
</dbReference>
<feature type="region of interest" description="Disordered" evidence="4">
    <location>
        <begin position="80"/>
        <end position="101"/>
    </location>
</feature>
<dbReference type="PANTHER" id="PTHR11941">
    <property type="entry name" value="ENOYL-COA HYDRATASE-RELATED"/>
    <property type="match status" value="1"/>
</dbReference>
<dbReference type="InterPro" id="IPR001753">
    <property type="entry name" value="Enoyl-CoA_hydra/iso"/>
</dbReference>
<keyword evidence="3" id="KW-0456">Lyase</keyword>
<dbReference type="GO" id="GO:0016829">
    <property type="term" value="F:lyase activity"/>
    <property type="evidence" value="ECO:0007669"/>
    <property type="project" value="UniProtKB-KW"/>
</dbReference>
<comment type="similarity">
    <text evidence="1">Belongs to the enoyl-CoA hydratase/isomerase family.</text>
</comment>
<evidence type="ECO:0000313" key="5">
    <source>
        <dbReference type="EMBL" id="NEG77912.1"/>
    </source>
</evidence>
<name>A0A7K3TFT9_9BIFI</name>
<keyword evidence="2" id="KW-0443">Lipid metabolism</keyword>
<dbReference type="AlphaFoldDB" id="A0A7K3TFT9"/>
<accession>A0A7K3TFT9</accession>
<reference evidence="5 6" key="1">
    <citation type="submission" date="2019-10" db="EMBL/GenBank/DDBJ databases">
        <title>Bifidobacterium from non-human primates.</title>
        <authorList>
            <person name="Modesto M."/>
        </authorList>
    </citation>
    <scope>NUCLEOTIDE SEQUENCE [LARGE SCALE GENOMIC DNA]</scope>
    <source>
        <strain evidence="5 6">TREC</strain>
    </source>
</reference>
<evidence type="ECO:0000256" key="4">
    <source>
        <dbReference type="SAM" id="MobiDB-lite"/>
    </source>
</evidence>
<comment type="caution">
    <text evidence="5">The sequence shown here is derived from an EMBL/GenBank/DDBJ whole genome shotgun (WGS) entry which is preliminary data.</text>
</comment>
<dbReference type="GO" id="GO:0006635">
    <property type="term" value="P:fatty acid beta-oxidation"/>
    <property type="evidence" value="ECO:0007669"/>
    <property type="project" value="TreeGrafter"/>
</dbReference>
<dbReference type="Proteomes" id="UP000469763">
    <property type="component" value="Unassembled WGS sequence"/>
</dbReference>
<sequence length="273" mass="29778">MSEPQQTNDANRYDPYATEQVRYEVKDHIATITLDHAPANAFGYAQSRQFVDAFTRADRDDDVRVIILRAEGRIFSGGHDLKESKNPPVIPEGEIPPKELGPKTFPQPTLVSKPVITLVQGWAVGGAFCVVAYSDIVIASPEAKFGVPEVKIGAVGGTGGAAWALPTHVASYLALTGAPIDAERAYQVGFVNEIVPKDKLVEEGERVARLILANPPITVRYIKQSLRDIYPLSRITEPVRINAARNDVALNTEDAREAVAAFVEKRAPVFHGR</sequence>
<dbReference type="EMBL" id="WHZY01000003">
    <property type="protein sequence ID" value="NEG77912.1"/>
    <property type="molecule type" value="Genomic_DNA"/>
</dbReference>
<dbReference type="CDD" id="cd06558">
    <property type="entry name" value="crotonase-like"/>
    <property type="match status" value="1"/>
</dbReference>
<dbReference type="SUPFAM" id="SSF52096">
    <property type="entry name" value="ClpP/crotonase"/>
    <property type="match status" value="1"/>
</dbReference>
<dbReference type="Gene3D" id="1.10.12.10">
    <property type="entry name" value="Lyase 2-enoyl-coa Hydratase, Chain A, domain 2"/>
    <property type="match status" value="1"/>
</dbReference>
<evidence type="ECO:0008006" key="7">
    <source>
        <dbReference type="Google" id="ProtNLM"/>
    </source>
</evidence>